<dbReference type="CDD" id="cd20557">
    <property type="entry name" value="CYCLIN_ScPCL1-like"/>
    <property type="match status" value="1"/>
</dbReference>
<organism evidence="2 3">
    <name type="scientific">Capronia epimyces CBS 606.96</name>
    <dbReference type="NCBI Taxonomy" id="1182542"/>
    <lineage>
        <taxon>Eukaryota</taxon>
        <taxon>Fungi</taxon>
        <taxon>Dikarya</taxon>
        <taxon>Ascomycota</taxon>
        <taxon>Pezizomycotina</taxon>
        <taxon>Eurotiomycetes</taxon>
        <taxon>Chaetothyriomycetidae</taxon>
        <taxon>Chaetothyriales</taxon>
        <taxon>Herpotrichiellaceae</taxon>
        <taxon>Capronia</taxon>
    </lineage>
</organism>
<dbReference type="GO" id="GO:0005634">
    <property type="term" value="C:nucleus"/>
    <property type="evidence" value="ECO:0007669"/>
    <property type="project" value="TreeGrafter"/>
</dbReference>
<dbReference type="InterPro" id="IPR013922">
    <property type="entry name" value="Cyclin_PHO80-like"/>
</dbReference>
<dbReference type="Proteomes" id="UP000019478">
    <property type="component" value="Unassembled WGS sequence"/>
</dbReference>
<dbReference type="STRING" id="1182542.W9XQU9"/>
<dbReference type="Gene3D" id="1.10.472.10">
    <property type="entry name" value="Cyclin-like"/>
    <property type="match status" value="1"/>
</dbReference>
<dbReference type="AlphaFoldDB" id="W9XQU9"/>
<keyword evidence="3" id="KW-1185">Reference proteome</keyword>
<dbReference type="PANTHER" id="PTHR15615">
    <property type="match status" value="1"/>
</dbReference>
<feature type="region of interest" description="Disordered" evidence="1">
    <location>
        <begin position="1"/>
        <end position="25"/>
    </location>
</feature>
<feature type="compositionally biased region" description="Basic and acidic residues" evidence="1">
    <location>
        <begin position="132"/>
        <end position="141"/>
    </location>
</feature>
<comment type="caution">
    <text evidence="2">The sequence shown here is derived from an EMBL/GenBank/DDBJ whole genome shotgun (WGS) entry which is preliminary data.</text>
</comment>
<dbReference type="GO" id="GO:0016538">
    <property type="term" value="F:cyclin-dependent protein serine/threonine kinase regulator activity"/>
    <property type="evidence" value="ECO:0007669"/>
    <property type="project" value="TreeGrafter"/>
</dbReference>
<evidence type="ECO:0000313" key="3">
    <source>
        <dbReference type="Proteomes" id="UP000019478"/>
    </source>
</evidence>
<dbReference type="GO" id="GO:0000307">
    <property type="term" value="C:cyclin-dependent protein kinase holoenzyme complex"/>
    <property type="evidence" value="ECO:0007669"/>
    <property type="project" value="TreeGrafter"/>
</dbReference>
<evidence type="ECO:0000256" key="1">
    <source>
        <dbReference type="SAM" id="MobiDB-lite"/>
    </source>
</evidence>
<evidence type="ECO:0008006" key="4">
    <source>
        <dbReference type="Google" id="ProtNLM"/>
    </source>
</evidence>
<evidence type="ECO:0000313" key="2">
    <source>
        <dbReference type="EMBL" id="EXJ82907.1"/>
    </source>
</evidence>
<dbReference type="InterPro" id="IPR036915">
    <property type="entry name" value="Cyclin-like_sf"/>
</dbReference>
<dbReference type="GeneID" id="19170830"/>
<gene>
    <name evidence="2" type="ORF">A1O3_06723</name>
</gene>
<accession>W9XQU9</accession>
<dbReference type="PANTHER" id="PTHR15615:SF27">
    <property type="entry name" value="PHO85 CYCLIN CLG1"/>
    <property type="match status" value="1"/>
</dbReference>
<name>W9XQU9_9EURO</name>
<dbReference type="OrthoDB" id="244495at2759"/>
<sequence>MPSYHSWGPNGQHSRLPPTPPEYQTDYLASMSAAGDNGFYPSHAFGGRRSLSTREYNDRYQPPPAYTAQQPLNGQGGRHGHAHTSREYPYSQSYGQHGNQYGFTTASAPILPPIRVTEPLDPYSTHYAPQHTETKPKEDKPTGGVAQHLDYDMDLMSNFVADMSQKLVTPESAPTPQFRKYVSQILSSTRLPSSTIMLGLFYLSSRMKSVNERARSTSSSGILYRMLTTCLLLGSKFLDDNTFQNRSWAEVSSIPVHELNMMELQWLTDFNWEIHGMMYDKDEGFFMWVEHWHAYEEQAQLAKVKEMQKLAPLDTNLHRSHSVQHQPLMSPEGPIPPQYQQGSQFDTRWVRPYISEYSPPSAPHSGPSTPDYYTPTWSYTPTGPAAYGRQSYHSGAAPAFSSQRSHAPAYSHAYSYPTSLTPANWIPHGPNCNCSLHAKHSEYYFSHGGYPVQTVVS</sequence>
<feature type="region of interest" description="Disordered" evidence="1">
    <location>
        <begin position="54"/>
        <end position="89"/>
    </location>
</feature>
<feature type="region of interest" description="Disordered" evidence="1">
    <location>
        <begin position="124"/>
        <end position="143"/>
    </location>
</feature>
<dbReference type="Pfam" id="PF08613">
    <property type="entry name" value="Cyclin"/>
    <property type="match status" value="1"/>
</dbReference>
<proteinExistence type="predicted"/>
<dbReference type="SUPFAM" id="SSF47954">
    <property type="entry name" value="Cyclin-like"/>
    <property type="match status" value="1"/>
</dbReference>
<dbReference type="eggNOG" id="ENOG502S0QI">
    <property type="taxonomic scope" value="Eukaryota"/>
</dbReference>
<reference evidence="2 3" key="1">
    <citation type="submission" date="2013-03" db="EMBL/GenBank/DDBJ databases">
        <title>The Genome Sequence of Capronia epimyces CBS 606.96.</title>
        <authorList>
            <consortium name="The Broad Institute Genomics Platform"/>
            <person name="Cuomo C."/>
            <person name="de Hoog S."/>
            <person name="Gorbushina A."/>
            <person name="Walker B."/>
            <person name="Young S.K."/>
            <person name="Zeng Q."/>
            <person name="Gargeya S."/>
            <person name="Fitzgerald M."/>
            <person name="Haas B."/>
            <person name="Abouelleil A."/>
            <person name="Allen A.W."/>
            <person name="Alvarado L."/>
            <person name="Arachchi H.M."/>
            <person name="Berlin A.M."/>
            <person name="Chapman S.B."/>
            <person name="Gainer-Dewar J."/>
            <person name="Goldberg J."/>
            <person name="Griggs A."/>
            <person name="Gujja S."/>
            <person name="Hansen M."/>
            <person name="Howarth C."/>
            <person name="Imamovic A."/>
            <person name="Ireland A."/>
            <person name="Larimer J."/>
            <person name="McCowan C."/>
            <person name="Murphy C."/>
            <person name="Pearson M."/>
            <person name="Poon T.W."/>
            <person name="Priest M."/>
            <person name="Roberts A."/>
            <person name="Saif S."/>
            <person name="Shea T."/>
            <person name="Sisk P."/>
            <person name="Sykes S."/>
            <person name="Wortman J."/>
            <person name="Nusbaum C."/>
            <person name="Birren B."/>
        </authorList>
    </citation>
    <scope>NUCLEOTIDE SEQUENCE [LARGE SCALE GENOMIC DNA]</scope>
    <source>
        <strain evidence="2 3">CBS 606.96</strain>
    </source>
</reference>
<protein>
    <recommendedName>
        <fullName evidence="4">Cyclin N-terminal domain-containing protein</fullName>
    </recommendedName>
</protein>
<dbReference type="EMBL" id="AMGY01000005">
    <property type="protein sequence ID" value="EXJ82907.1"/>
    <property type="molecule type" value="Genomic_DNA"/>
</dbReference>
<dbReference type="RefSeq" id="XP_007735030.1">
    <property type="nucleotide sequence ID" value="XM_007736840.1"/>
</dbReference>
<dbReference type="GO" id="GO:0019901">
    <property type="term" value="F:protein kinase binding"/>
    <property type="evidence" value="ECO:0007669"/>
    <property type="project" value="InterPro"/>
</dbReference>
<dbReference type="HOGENOM" id="CLU_030504_1_0_1"/>